<evidence type="ECO:0000313" key="1">
    <source>
        <dbReference type="EMBL" id="QCV57083.1"/>
    </source>
</evidence>
<reference evidence="2" key="1">
    <citation type="submission" date="2016-03" db="EMBL/GenBank/DDBJ databases">
        <title>Flavobacterium columnare strain B185, complete genome.</title>
        <authorList>
            <person name="Sundberg L.-R."/>
            <person name="Papponen P."/>
            <person name="Laanto E."/>
        </authorList>
    </citation>
    <scope>NUCLEOTIDE SEQUENCE [LARGE SCALE GENOMIC DNA]</scope>
    <source>
        <strain evidence="2">B185</strain>
    </source>
</reference>
<dbReference type="EMBL" id="CP010992">
    <property type="protein sequence ID" value="QCV57083.1"/>
    <property type="molecule type" value="Genomic_DNA"/>
</dbReference>
<proteinExistence type="predicted"/>
<reference evidence="1 2" key="2">
    <citation type="submission" date="2019-05" db="EMBL/GenBank/DDBJ databases">
        <authorList>
            <person name="Ravantti J.J."/>
        </authorList>
    </citation>
    <scope>NUCLEOTIDE SEQUENCE [LARGE SCALE GENOMIC DNA]</scope>
    <source>
        <strain evidence="1 2">B185</strain>
    </source>
</reference>
<accession>A0AAJ4DDE3</accession>
<name>A0AAJ4DDE3_9FLAO</name>
<dbReference type="AlphaFoldDB" id="A0AAJ4DDE3"/>
<organism evidence="1 2">
    <name type="scientific">Flavobacterium columnare</name>
    <dbReference type="NCBI Taxonomy" id="996"/>
    <lineage>
        <taxon>Bacteria</taxon>
        <taxon>Pseudomonadati</taxon>
        <taxon>Bacteroidota</taxon>
        <taxon>Flavobacteriia</taxon>
        <taxon>Flavobacteriales</taxon>
        <taxon>Flavobacteriaceae</taxon>
        <taxon>Flavobacterium</taxon>
    </lineage>
</organism>
<protein>
    <submittedName>
        <fullName evidence="1">Uncharacterized protein</fullName>
    </submittedName>
</protein>
<evidence type="ECO:0000313" key="2">
    <source>
        <dbReference type="Proteomes" id="UP000304840"/>
    </source>
</evidence>
<dbReference type="Proteomes" id="UP000304840">
    <property type="component" value="Chromosome"/>
</dbReference>
<dbReference type="RefSeq" id="WP_138424764.1">
    <property type="nucleotide sequence ID" value="NZ_CP010992.1"/>
</dbReference>
<sequence length="89" mass="11025">MPNLYFKRHFKEIRIEQNEIWGSCDYYLETNQYGEVLRQIEFYKNGKKLKYSTSFIEDDYGFLADQPIDLKEFTHFSIDKDYFEIKWKK</sequence>
<gene>
    <name evidence="1" type="ORF">UN65_01015</name>
</gene>